<name>A0A1F8CKE1_9BACT</name>
<dbReference type="AlphaFoldDB" id="A0A1F8CKE1"/>
<protein>
    <submittedName>
        <fullName evidence="4">Uncharacterized protein</fullName>
    </submittedName>
</protein>
<dbReference type="InterPro" id="IPR020627">
    <property type="entry name" value="KhpA"/>
</dbReference>
<proteinExistence type="predicted"/>
<dbReference type="GO" id="GO:0003723">
    <property type="term" value="F:RNA binding"/>
    <property type="evidence" value="ECO:0007669"/>
    <property type="project" value="UniProtKB-UniRule"/>
</dbReference>
<evidence type="ECO:0000313" key="5">
    <source>
        <dbReference type="Proteomes" id="UP000179241"/>
    </source>
</evidence>
<evidence type="ECO:0000313" key="4">
    <source>
        <dbReference type="EMBL" id="OGM76566.1"/>
    </source>
</evidence>
<keyword evidence="2 3" id="KW-0694">RNA-binding</keyword>
<dbReference type="SUPFAM" id="SSF54814">
    <property type="entry name" value="Prokaryotic type KH domain (KH-domain type II)"/>
    <property type="match status" value="1"/>
</dbReference>
<dbReference type="PROSITE" id="PS50890">
    <property type="entry name" value="PUA"/>
    <property type="match status" value="1"/>
</dbReference>
<organism evidence="4 5">
    <name type="scientific">Candidatus Woesebacteria bacterium RIFOXYA1_FULL_43_9</name>
    <dbReference type="NCBI Taxonomy" id="1802534"/>
    <lineage>
        <taxon>Bacteria</taxon>
        <taxon>Candidatus Woeseibacteriota</taxon>
    </lineage>
</organism>
<dbReference type="Gene3D" id="3.30.300.20">
    <property type="match status" value="1"/>
</dbReference>
<evidence type="ECO:0000256" key="2">
    <source>
        <dbReference type="ARBA" id="ARBA00022884"/>
    </source>
</evidence>
<comment type="caution">
    <text evidence="4">The sequence shown here is derived from an EMBL/GenBank/DDBJ whole genome shotgun (WGS) entry which is preliminary data.</text>
</comment>
<accession>A0A1F8CKE1</accession>
<dbReference type="Pfam" id="PF13083">
    <property type="entry name" value="KH_KhpA-B"/>
    <property type="match status" value="1"/>
</dbReference>
<dbReference type="EMBL" id="MGHU01000049">
    <property type="protein sequence ID" value="OGM76566.1"/>
    <property type="molecule type" value="Genomic_DNA"/>
</dbReference>
<dbReference type="InterPro" id="IPR015946">
    <property type="entry name" value="KH_dom-like_a/b"/>
</dbReference>
<sequence length="78" mass="9032">MDKLLEFILKGIFPDDTPTFEKREEEGYVEYNIQVIKDNMGKIIGKEGRVIKAIRNIMKIKATLEHIKVNLILTEVQA</sequence>
<dbReference type="Proteomes" id="UP000179241">
    <property type="component" value="Unassembled WGS sequence"/>
</dbReference>
<keyword evidence="1" id="KW-0963">Cytoplasm</keyword>
<reference evidence="4 5" key="1">
    <citation type="journal article" date="2016" name="Nat. Commun.">
        <title>Thousands of microbial genomes shed light on interconnected biogeochemical processes in an aquifer system.</title>
        <authorList>
            <person name="Anantharaman K."/>
            <person name="Brown C.T."/>
            <person name="Hug L.A."/>
            <person name="Sharon I."/>
            <person name="Castelle C.J."/>
            <person name="Probst A.J."/>
            <person name="Thomas B.C."/>
            <person name="Singh A."/>
            <person name="Wilkins M.J."/>
            <person name="Karaoz U."/>
            <person name="Brodie E.L."/>
            <person name="Williams K.H."/>
            <person name="Hubbard S.S."/>
            <person name="Banfield J.F."/>
        </authorList>
    </citation>
    <scope>NUCLEOTIDE SEQUENCE [LARGE SCALE GENOMIC DNA]</scope>
</reference>
<dbReference type="InterPro" id="IPR009019">
    <property type="entry name" value="KH_sf_prok-type"/>
</dbReference>
<evidence type="ECO:0000256" key="3">
    <source>
        <dbReference type="PROSITE-ProRule" id="PRU00117"/>
    </source>
</evidence>
<dbReference type="PANTHER" id="PTHR34654:SF1">
    <property type="entry name" value="RNA-BINDING PROTEIN KHPA"/>
    <property type="match status" value="1"/>
</dbReference>
<evidence type="ECO:0000256" key="1">
    <source>
        <dbReference type="ARBA" id="ARBA00022490"/>
    </source>
</evidence>
<dbReference type="PANTHER" id="PTHR34654">
    <property type="entry name" value="UPF0109 PROTEIN SCO5592"/>
    <property type="match status" value="1"/>
</dbReference>
<gene>
    <name evidence="4" type="ORF">A2188_01420</name>
</gene>
<dbReference type="PROSITE" id="PS50084">
    <property type="entry name" value="KH_TYPE_1"/>
    <property type="match status" value="1"/>
</dbReference>